<keyword evidence="2" id="KW-1185">Reference proteome</keyword>
<organism evidence="1 2">
    <name type="scientific">Methylobacterium symbioticum</name>
    <dbReference type="NCBI Taxonomy" id="2584084"/>
    <lineage>
        <taxon>Bacteria</taxon>
        <taxon>Pseudomonadati</taxon>
        <taxon>Pseudomonadota</taxon>
        <taxon>Alphaproteobacteria</taxon>
        <taxon>Hyphomicrobiales</taxon>
        <taxon>Methylobacteriaceae</taxon>
        <taxon>Methylobacterium</taxon>
    </lineage>
</organism>
<proteinExistence type="predicted"/>
<protein>
    <submittedName>
        <fullName evidence="1">Uncharacterized protein</fullName>
    </submittedName>
</protein>
<dbReference type="EMBL" id="CABFPH010000018">
    <property type="protein sequence ID" value="VUD71210.1"/>
    <property type="molecule type" value="Genomic_DNA"/>
</dbReference>
<accession>A0A509EAM4</accession>
<dbReference type="Gene3D" id="3.40.190.10">
    <property type="entry name" value="Periplasmic binding protein-like II"/>
    <property type="match status" value="1"/>
</dbReference>
<dbReference type="RefSeq" id="WP_142582673.1">
    <property type="nucleotide sequence ID" value="NZ_CABFPH010000018.1"/>
</dbReference>
<name>A0A509EAM4_9HYPH</name>
<sequence>MLARCRLRIAIEPAFKGLSFRRREGGSMVGLDVEYAEAFARHPGEAPADIVWSALPPSAAFEGIAYSRA</sequence>
<evidence type="ECO:0000313" key="1">
    <source>
        <dbReference type="EMBL" id="VUD71210.1"/>
    </source>
</evidence>
<dbReference type="Proteomes" id="UP000410984">
    <property type="component" value="Unassembled WGS sequence"/>
</dbReference>
<dbReference type="AlphaFoldDB" id="A0A509EAM4"/>
<dbReference type="OrthoDB" id="9807134at2"/>
<reference evidence="1 2" key="1">
    <citation type="submission" date="2019-06" db="EMBL/GenBank/DDBJ databases">
        <authorList>
            <person name="Rodrigo-Torres L."/>
            <person name="Arahal R. D."/>
            <person name="Lucena T."/>
        </authorList>
    </citation>
    <scope>NUCLEOTIDE SEQUENCE [LARGE SCALE GENOMIC DNA]</scope>
    <source>
        <strain evidence="1 2">SB0023/3</strain>
    </source>
</reference>
<evidence type="ECO:0000313" key="2">
    <source>
        <dbReference type="Proteomes" id="UP000410984"/>
    </source>
</evidence>
<gene>
    <name evidence="1" type="ORF">MET9862_01787</name>
</gene>